<accession>M5U772</accession>
<dbReference type="InterPro" id="IPR054593">
    <property type="entry name" value="Beta-mannosidase-like_N2"/>
</dbReference>
<dbReference type="PANTHER" id="PTHR43817">
    <property type="entry name" value="GLYCOSYL HYDROLASE"/>
    <property type="match status" value="1"/>
</dbReference>
<evidence type="ECO:0000256" key="2">
    <source>
        <dbReference type="ARBA" id="ARBA00022801"/>
    </source>
</evidence>
<dbReference type="GO" id="GO:0005975">
    <property type="term" value="P:carbohydrate metabolic process"/>
    <property type="evidence" value="ECO:0007669"/>
    <property type="project" value="InterPro"/>
</dbReference>
<dbReference type="OrthoDB" id="9761519at2"/>
<organism evidence="4 5">
    <name type="scientific">Rhodopirellula sallentina SM41</name>
    <dbReference type="NCBI Taxonomy" id="1263870"/>
    <lineage>
        <taxon>Bacteria</taxon>
        <taxon>Pseudomonadati</taxon>
        <taxon>Planctomycetota</taxon>
        <taxon>Planctomycetia</taxon>
        <taxon>Pirellulales</taxon>
        <taxon>Pirellulaceae</taxon>
        <taxon>Rhodopirellula</taxon>
    </lineage>
</organism>
<dbReference type="Pfam" id="PF17132">
    <property type="entry name" value="Glyco_hydro_106"/>
    <property type="match status" value="1"/>
</dbReference>
<keyword evidence="1" id="KW-0732">Signal</keyword>
<dbReference type="AlphaFoldDB" id="M5U772"/>
<dbReference type="GO" id="GO:0004553">
    <property type="term" value="F:hydrolase activity, hydrolyzing O-glycosyl compounds"/>
    <property type="evidence" value="ECO:0007669"/>
    <property type="project" value="InterPro"/>
</dbReference>
<evidence type="ECO:0000259" key="3">
    <source>
        <dbReference type="Pfam" id="PF22666"/>
    </source>
</evidence>
<dbReference type="PANTHER" id="PTHR43817:SF1">
    <property type="entry name" value="HYDROLASE, FAMILY 43, PUTATIVE (AFU_ORTHOLOGUE AFUA_3G01660)-RELATED"/>
    <property type="match status" value="1"/>
</dbReference>
<name>M5U772_9BACT</name>
<evidence type="ECO:0000256" key="1">
    <source>
        <dbReference type="ARBA" id="ARBA00022729"/>
    </source>
</evidence>
<proteinExistence type="predicted"/>
<protein>
    <submittedName>
        <fullName evidence="4">Glycosyl hydrolase family 2, sugar binding domain protein</fullName>
    </submittedName>
</protein>
<keyword evidence="5" id="KW-1185">Reference proteome</keyword>
<dbReference type="Gene3D" id="2.60.120.260">
    <property type="entry name" value="Galactose-binding domain-like"/>
    <property type="match status" value="1"/>
</dbReference>
<dbReference type="SUPFAM" id="SSF49785">
    <property type="entry name" value="Galactose-binding domain-like"/>
    <property type="match status" value="1"/>
</dbReference>
<dbReference type="PATRIC" id="fig|1263870.3.peg.1363"/>
<comment type="caution">
    <text evidence="4">The sequence shown here is derived from an EMBL/GenBank/DDBJ whole genome shotgun (WGS) entry which is preliminary data.</text>
</comment>
<dbReference type="EMBL" id="ANOH01000097">
    <property type="protein sequence ID" value="EMI57275.1"/>
    <property type="molecule type" value="Genomic_DNA"/>
</dbReference>
<sequence>MRISQNARTILVRLQFVIVLWGCLACCSLSATEPLCERFQSPPNSAKPHTWWHWMNGYVSAEGITADLEAMHRTGIGGFQAFQIERRMSPGPIKYLSDDWRRLMKHTIEEADRLGLEVCFHNCAGWSSSGGPWITAEASMMKVAWTERQVSGPQPVTIKLERPTDRDPYSRDIAVLAFPTPQSESHGEPGFRIENWRAKAGFERDNYIQPDTRTVETGDVISTDAIVDLGEEMTADGTVAWDVPHGEWTVVRFAYTPTAVRNRPAPREGRGYECDKLSKTAVDLHWENCVQKVLDDAGPLAGKVLNNILVDSYEVMQQNWTKGFEIEFQKRMGYDLKNYLPVLTGRVVTNMDVSERFLWDFRRVIADLLTENYYQHFADRCHRSGLALSIEPYGKPGNLDNFAVADVADIPMGEWWARTPPGLHFGSSKMAASAAHTNGRRIVGAEAFTAGRATAAFVQHPYRLKAQGDYFFCQGVNRFIFHTFVHQPWAKDVLPGMTMGPWGFQNNRNNTWYEQGKAWNEYLSRSQYLLQQGEFQADLCYFPGEDAPQVCPNRNDMQPAVPDGYDYDTISCDNFMKLTVQDGRIVMPGRMQYRVLVMPEGPVRQQVFEKAHQLLKSGGHLVWAKPKRAPGLQNYPESDRSIRQTANAIWGECDGTDVCENAVGQGMVYWPRSLQKILASLDVQPDVEFHSVQPIATTLYSGVGYEWIHRLIDNVDVYLISNQQEVARQVEVTFRVDGRTPQLWNAQTGEIKQAPVYESTDDGRTRVPLFLDPAQAVFVVFNEPSKDRSVVDILHNGSTPFSKGRKLAEPLIIHRATYGDLNGGAGRQVDVTGRIRSKIASNAINVEVKWDLFGLDPAPGSPKQLRVKYSVGDKKFLTVVNQNETLVLNRVTNPVPATAEPATLAVSRKSTALHAWEPGTYEVVYSDGTRNSLEVPSIPESIDLSTDWKLQCPREWGPENIDLDRLVSWTEHSDPELNYFSGTAIYRKEFDVPADRIGQDKSVRLDLGDVKLFAEVIFNGKNLGTLWKPPFQVDVSGLVQPGSNQLEVRVTNLWVNRLIGDERFEPADRYEPNVKPGEGLILKIPAWLENGSQRPATTAKTFATCKFYTQDSPLSESGLLGPVKLDFAIRRTLEP</sequence>
<evidence type="ECO:0000313" key="4">
    <source>
        <dbReference type="EMBL" id="EMI57275.1"/>
    </source>
</evidence>
<dbReference type="NCBIfam" id="NF045579">
    <property type="entry name" value="rhamnoside_JR"/>
    <property type="match status" value="1"/>
</dbReference>
<gene>
    <name evidence="4" type="ORF">RSSM_01262</name>
</gene>
<keyword evidence="2 4" id="KW-0378">Hydrolase</keyword>
<evidence type="ECO:0000313" key="5">
    <source>
        <dbReference type="Proteomes" id="UP000011885"/>
    </source>
</evidence>
<dbReference type="Proteomes" id="UP000011885">
    <property type="component" value="Unassembled WGS sequence"/>
</dbReference>
<reference evidence="4 5" key="1">
    <citation type="journal article" date="2013" name="Mar. Genomics">
        <title>Expression of sulfatases in Rhodopirellula baltica and the diversity of sulfatases in the genus Rhodopirellula.</title>
        <authorList>
            <person name="Wegner C.E."/>
            <person name="Richter-Heitmann T."/>
            <person name="Klindworth A."/>
            <person name="Klockow C."/>
            <person name="Richter M."/>
            <person name="Achstetter T."/>
            <person name="Glockner F.O."/>
            <person name="Harder J."/>
        </authorList>
    </citation>
    <scope>NUCLEOTIDE SEQUENCE [LARGE SCALE GENOMIC DNA]</scope>
    <source>
        <strain evidence="4 5">SM41</strain>
    </source>
</reference>
<dbReference type="InterPro" id="IPR008979">
    <property type="entry name" value="Galactose-bd-like_sf"/>
</dbReference>
<dbReference type="Pfam" id="PF22666">
    <property type="entry name" value="Glyco_hydro_2_N2"/>
    <property type="match status" value="1"/>
</dbReference>
<dbReference type="RefSeq" id="WP_008675520.1">
    <property type="nucleotide sequence ID" value="NZ_ANOH01000097.1"/>
</dbReference>
<feature type="domain" description="Beta-mannosidase-like galactose-binding" evidence="3">
    <location>
        <begin position="984"/>
        <end position="1054"/>
    </location>
</feature>